<dbReference type="InterPro" id="IPR013901">
    <property type="entry name" value="Anthrone_oxy"/>
</dbReference>
<comment type="caution">
    <text evidence="2">The sequence shown here is derived from an EMBL/GenBank/DDBJ whole genome shotgun (WGS) entry which is preliminary data.</text>
</comment>
<sequence>MSTGSIAATVGLLSSSYFFFSNVGCAFFGVMPAMARVSVPTHTKLALWADYYNVAKVHMAAAANVTALSLTIAAYFTPHATLRTILGTGASAAATVGIFTLFALMPVNNDLLARHAKQMEIDAAGEAHIEAQLNQWSALHRVRIVLGAISFLSATTALLASSPIIQL</sequence>
<evidence type="ECO:0000313" key="3">
    <source>
        <dbReference type="Proteomes" id="UP001221142"/>
    </source>
</evidence>
<gene>
    <name evidence="2" type="ORF">FB45DRAFT_1026475</name>
</gene>
<evidence type="ECO:0008006" key="4">
    <source>
        <dbReference type="Google" id="ProtNLM"/>
    </source>
</evidence>
<feature type="transmembrane region" description="Helical" evidence="1">
    <location>
        <begin position="6"/>
        <end position="30"/>
    </location>
</feature>
<feature type="transmembrane region" description="Helical" evidence="1">
    <location>
        <begin position="144"/>
        <end position="165"/>
    </location>
</feature>
<evidence type="ECO:0000256" key="1">
    <source>
        <dbReference type="SAM" id="Phobius"/>
    </source>
</evidence>
<protein>
    <recommendedName>
        <fullName evidence="4">DUF1772-domain-containing protein</fullName>
    </recommendedName>
</protein>
<feature type="transmembrane region" description="Helical" evidence="1">
    <location>
        <begin position="82"/>
        <end position="104"/>
    </location>
</feature>
<dbReference type="Proteomes" id="UP001221142">
    <property type="component" value="Unassembled WGS sequence"/>
</dbReference>
<name>A0AAD7BW97_9AGAR</name>
<proteinExistence type="predicted"/>
<feature type="transmembrane region" description="Helical" evidence="1">
    <location>
        <begin position="51"/>
        <end position="76"/>
    </location>
</feature>
<dbReference type="PANTHER" id="PTHR36535">
    <property type="entry name" value="YALI0E30327P"/>
    <property type="match status" value="1"/>
</dbReference>
<dbReference type="EMBL" id="JARKIF010000008">
    <property type="protein sequence ID" value="KAJ7632292.1"/>
    <property type="molecule type" value="Genomic_DNA"/>
</dbReference>
<keyword evidence="1" id="KW-0812">Transmembrane</keyword>
<dbReference type="Pfam" id="PF08592">
    <property type="entry name" value="Anthrone_oxy"/>
    <property type="match status" value="1"/>
</dbReference>
<keyword evidence="1" id="KW-1133">Transmembrane helix</keyword>
<keyword evidence="1" id="KW-0472">Membrane</keyword>
<dbReference type="PANTHER" id="PTHR36535:SF1">
    <property type="entry name" value="DUF1772 DOMAIN-CONTAINING PROTEIN"/>
    <property type="match status" value="1"/>
</dbReference>
<reference evidence="2" key="1">
    <citation type="submission" date="2023-03" db="EMBL/GenBank/DDBJ databases">
        <title>Massive genome expansion in bonnet fungi (Mycena s.s.) driven by repeated elements and novel gene families across ecological guilds.</title>
        <authorList>
            <consortium name="Lawrence Berkeley National Laboratory"/>
            <person name="Harder C.B."/>
            <person name="Miyauchi S."/>
            <person name="Viragh M."/>
            <person name="Kuo A."/>
            <person name="Thoen E."/>
            <person name="Andreopoulos B."/>
            <person name="Lu D."/>
            <person name="Skrede I."/>
            <person name="Drula E."/>
            <person name="Henrissat B."/>
            <person name="Morin E."/>
            <person name="Kohler A."/>
            <person name="Barry K."/>
            <person name="LaButti K."/>
            <person name="Morin E."/>
            <person name="Salamov A."/>
            <person name="Lipzen A."/>
            <person name="Mereny Z."/>
            <person name="Hegedus B."/>
            <person name="Baldrian P."/>
            <person name="Stursova M."/>
            <person name="Weitz H."/>
            <person name="Taylor A."/>
            <person name="Grigoriev I.V."/>
            <person name="Nagy L.G."/>
            <person name="Martin F."/>
            <person name="Kauserud H."/>
        </authorList>
    </citation>
    <scope>NUCLEOTIDE SEQUENCE</scope>
    <source>
        <strain evidence="2">9284</strain>
    </source>
</reference>
<organism evidence="2 3">
    <name type="scientific">Roridomyces roridus</name>
    <dbReference type="NCBI Taxonomy" id="1738132"/>
    <lineage>
        <taxon>Eukaryota</taxon>
        <taxon>Fungi</taxon>
        <taxon>Dikarya</taxon>
        <taxon>Basidiomycota</taxon>
        <taxon>Agaricomycotina</taxon>
        <taxon>Agaricomycetes</taxon>
        <taxon>Agaricomycetidae</taxon>
        <taxon>Agaricales</taxon>
        <taxon>Marasmiineae</taxon>
        <taxon>Mycenaceae</taxon>
        <taxon>Roridomyces</taxon>
    </lineage>
</organism>
<accession>A0AAD7BW97</accession>
<evidence type="ECO:0000313" key="2">
    <source>
        <dbReference type="EMBL" id="KAJ7632292.1"/>
    </source>
</evidence>
<dbReference type="AlphaFoldDB" id="A0AAD7BW97"/>
<keyword evidence="3" id="KW-1185">Reference proteome</keyword>